<dbReference type="EMBL" id="FOSF01000048">
    <property type="protein sequence ID" value="SFK28201.1"/>
    <property type="molecule type" value="Genomic_DNA"/>
</dbReference>
<evidence type="ECO:0000313" key="3">
    <source>
        <dbReference type="EMBL" id="SFK28201.1"/>
    </source>
</evidence>
<sequence length="426" mass="44999">MKIITLLCAAMLSCGASATEIFETPLDNGMDNAIVKAFSDATSANVTDPSHSLSLEDIRTTIETISINGNNLCVSFNDEKVKNLLSSKGIGVWNGETGTIVAWIADLSSADSSLLSGDGEAEFVKKLQGAASQNRFNIMFPVMDLDDVQQVNSQTIVSHSDELIAKASKRYDAKYFVSGVMERDSANNGYSVKWNLCDADGKSLGSGANSGDADTATSQMSAQIAQVLMNSSNTGNTAAPAAPVATSANEADTITPVTDDGSIALGPVKGGVRVLITDIENVADYPRIKRILITYGYESDIQVLGYNSEGVIFLIPTGSSPAILDGTFTHASEFTKVAPWTYRFNESKGAAKPADNVGSVTTTTTQRVTSSINNYGNEAYTKETVKETVEVTTTVPAQKNAGDTSNDVPVITITDDSDNSSVALER</sequence>
<evidence type="ECO:0000256" key="2">
    <source>
        <dbReference type="SAM" id="SignalP"/>
    </source>
</evidence>
<dbReference type="Proteomes" id="UP000243374">
    <property type="component" value="Unassembled WGS sequence"/>
</dbReference>
<reference evidence="3 4" key="1">
    <citation type="submission" date="2016-10" db="EMBL/GenBank/DDBJ databases">
        <authorList>
            <person name="Varghese N."/>
            <person name="Submissions S."/>
        </authorList>
    </citation>
    <scope>NUCLEOTIDE SEQUENCE [LARGE SCALE GENOMIC DNA]</scope>
    <source>
        <strain evidence="3 4">22B</strain>
    </source>
</reference>
<keyword evidence="4" id="KW-1185">Reference proteome</keyword>
<feature type="region of interest" description="Disordered" evidence="1">
    <location>
        <begin position="398"/>
        <end position="426"/>
    </location>
</feature>
<protein>
    <submittedName>
        <fullName evidence="3">Uncharacterized protein</fullName>
    </submittedName>
</protein>
<name>A0A662ZB34_9GAMM</name>
<dbReference type="InterPro" id="IPR018642">
    <property type="entry name" value="DUF2066"/>
</dbReference>
<gene>
    <name evidence="3" type="ORF">SAMN04487865_104817</name>
</gene>
<evidence type="ECO:0000313" key="4">
    <source>
        <dbReference type="Proteomes" id="UP000243374"/>
    </source>
</evidence>
<evidence type="ECO:0000256" key="1">
    <source>
        <dbReference type="SAM" id="MobiDB-lite"/>
    </source>
</evidence>
<feature type="signal peptide" evidence="2">
    <location>
        <begin position="1"/>
        <end position="18"/>
    </location>
</feature>
<dbReference type="AlphaFoldDB" id="A0A662ZB34"/>
<accession>A0A662ZB34</accession>
<organism evidence="3 4">
    <name type="scientific">Succinivibrio dextrinosolvens</name>
    <dbReference type="NCBI Taxonomy" id="83771"/>
    <lineage>
        <taxon>Bacteria</taxon>
        <taxon>Pseudomonadati</taxon>
        <taxon>Pseudomonadota</taxon>
        <taxon>Gammaproteobacteria</taxon>
        <taxon>Aeromonadales</taxon>
        <taxon>Succinivibrionaceae</taxon>
        <taxon>Succinivibrio</taxon>
    </lineage>
</organism>
<proteinExistence type="predicted"/>
<feature type="chain" id="PRO_5024878493" evidence="2">
    <location>
        <begin position="19"/>
        <end position="426"/>
    </location>
</feature>
<dbReference type="Pfam" id="PF09839">
    <property type="entry name" value="DUF2066"/>
    <property type="match status" value="1"/>
</dbReference>
<dbReference type="RefSeq" id="WP_164954399.1">
    <property type="nucleotide sequence ID" value="NZ_CP047056.1"/>
</dbReference>
<keyword evidence="2" id="KW-0732">Signal</keyword>